<accession>A0A2P2MTU3</accession>
<reference evidence="1" key="1">
    <citation type="submission" date="2018-02" db="EMBL/GenBank/DDBJ databases">
        <title>Rhizophora mucronata_Transcriptome.</title>
        <authorList>
            <person name="Meera S.P."/>
            <person name="Sreeshan A."/>
            <person name="Augustine A."/>
        </authorList>
    </citation>
    <scope>NUCLEOTIDE SEQUENCE</scope>
    <source>
        <tissue evidence="1">Leaf</tissue>
    </source>
</reference>
<organism evidence="1">
    <name type="scientific">Rhizophora mucronata</name>
    <name type="common">Asiatic mangrove</name>
    <dbReference type="NCBI Taxonomy" id="61149"/>
    <lineage>
        <taxon>Eukaryota</taxon>
        <taxon>Viridiplantae</taxon>
        <taxon>Streptophyta</taxon>
        <taxon>Embryophyta</taxon>
        <taxon>Tracheophyta</taxon>
        <taxon>Spermatophyta</taxon>
        <taxon>Magnoliopsida</taxon>
        <taxon>eudicotyledons</taxon>
        <taxon>Gunneridae</taxon>
        <taxon>Pentapetalae</taxon>
        <taxon>rosids</taxon>
        <taxon>fabids</taxon>
        <taxon>Malpighiales</taxon>
        <taxon>Rhizophoraceae</taxon>
        <taxon>Rhizophora</taxon>
    </lineage>
</organism>
<proteinExistence type="predicted"/>
<sequence>MICPNSFIKKFELSEYKGVLYKRPSYNSLDATSLSLLPLESKSLPPAAPPNLYGDRAFFNVCSKPRNFTMLKFTEG</sequence>
<protein>
    <submittedName>
        <fullName evidence="1">NADP-specific glutamate dehydrogenase</fullName>
    </submittedName>
</protein>
<name>A0A2P2MTU3_RHIMU</name>
<dbReference type="AlphaFoldDB" id="A0A2P2MTU3"/>
<dbReference type="EMBL" id="GGEC01053160">
    <property type="protein sequence ID" value="MBX33644.1"/>
    <property type="molecule type" value="Transcribed_RNA"/>
</dbReference>
<evidence type="ECO:0000313" key="1">
    <source>
        <dbReference type="EMBL" id="MBX33644.1"/>
    </source>
</evidence>